<evidence type="ECO:0000256" key="1">
    <source>
        <dbReference type="ARBA" id="ARBA00009505"/>
    </source>
</evidence>
<dbReference type="Proteomes" id="UP000014500">
    <property type="component" value="Unassembled WGS sequence"/>
</dbReference>
<dbReference type="PANTHER" id="PTHR13299">
    <property type="entry name" value="PEROXISOMAL MEMBRANE PROTEIN PEX16"/>
    <property type="match status" value="1"/>
</dbReference>
<evidence type="ECO:0000256" key="2">
    <source>
        <dbReference type="ARBA" id="ARBA00018577"/>
    </source>
</evidence>
<reference evidence="4" key="2">
    <citation type="submission" date="2015-02" db="UniProtKB">
        <authorList>
            <consortium name="EnsemblMetazoa"/>
        </authorList>
    </citation>
    <scope>IDENTIFICATION</scope>
</reference>
<dbReference type="AlphaFoldDB" id="T1IXV4"/>
<dbReference type="Pfam" id="PF08610">
    <property type="entry name" value="Pex16"/>
    <property type="match status" value="1"/>
</dbReference>
<dbReference type="GO" id="GO:0007031">
    <property type="term" value="P:peroxisome organization"/>
    <property type="evidence" value="ECO:0007669"/>
    <property type="project" value="UniProtKB-KW"/>
</dbReference>
<reference evidence="5" key="1">
    <citation type="submission" date="2011-05" db="EMBL/GenBank/DDBJ databases">
        <authorList>
            <person name="Richards S.R."/>
            <person name="Qu J."/>
            <person name="Jiang H."/>
            <person name="Jhangiani S.N."/>
            <person name="Agravi P."/>
            <person name="Goodspeed R."/>
            <person name="Gross S."/>
            <person name="Mandapat C."/>
            <person name="Jackson L."/>
            <person name="Mathew T."/>
            <person name="Pu L."/>
            <person name="Thornton R."/>
            <person name="Saada N."/>
            <person name="Wilczek-Boney K.B."/>
            <person name="Lee S."/>
            <person name="Kovar C."/>
            <person name="Wu Y."/>
            <person name="Scherer S.E."/>
            <person name="Worley K.C."/>
            <person name="Muzny D.M."/>
            <person name="Gibbs R."/>
        </authorList>
    </citation>
    <scope>NUCLEOTIDE SEQUENCE</scope>
    <source>
        <strain evidence="5">Brora</strain>
    </source>
</reference>
<accession>T1IXV4</accession>
<dbReference type="InterPro" id="IPR013919">
    <property type="entry name" value="Pex16"/>
</dbReference>
<dbReference type="HOGENOM" id="CLU_1273653_0_0_1"/>
<sequence>MYKYNYSVVTKKSFPDSLDRKSVAEYLKTCPPSKNMTKSSVILEEDENKAKTPFINGVNKSSSFTLKSTGRVIRTLAAGENKPPLATFQIDASCPQKLVGEMIYTLRPLVHLFLMSVFGRQSWMPWLSSLSMDVCSIYVAGQSQSIRPAEMKELNHRTLELFVYLFRSPFYNKYSKQKLLNIIGALNRVLPLGKPIWTSIESYAELWEQIYFYSWDS</sequence>
<name>T1IXV4_STRMM</name>
<organism evidence="4 5">
    <name type="scientific">Strigamia maritima</name>
    <name type="common">European centipede</name>
    <name type="synonym">Geophilus maritimus</name>
    <dbReference type="NCBI Taxonomy" id="126957"/>
    <lineage>
        <taxon>Eukaryota</taxon>
        <taxon>Metazoa</taxon>
        <taxon>Ecdysozoa</taxon>
        <taxon>Arthropoda</taxon>
        <taxon>Myriapoda</taxon>
        <taxon>Chilopoda</taxon>
        <taxon>Pleurostigmophora</taxon>
        <taxon>Geophilomorpha</taxon>
        <taxon>Linotaeniidae</taxon>
        <taxon>Strigamia</taxon>
    </lineage>
</organism>
<dbReference type="EMBL" id="JH431663">
    <property type="status" value="NOT_ANNOTATED_CDS"/>
    <property type="molecule type" value="Genomic_DNA"/>
</dbReference>
<protein>
    <recommendedName>
        <fullName evidence="2 3">Peroxisomal membrane protein PEX16</fullName>
    </recommendedName>
</protein>
<dbReference type="eggNOG" id="KOG4546">
    <property type="taxonomic scope" value="Eukaryota"/>
</dbReference>
<evidence type="ECO:0000313" key="5">
    <source>
        <dbReference type="Proteomes" id="UP000014500"/>
    </source>
</evidence>
<comment type="subcellular location">
    <subcellularLocation>
        <location evidence="3">Peroxisome membrane</location>
    </subcellularLocation>
</comment>
<dbReference type="STRING" id="126957.T1IXV4"/>
<evidence type="ECO:0000313" key="4">
    <source>
        <dbReference type="EnsemblMetazoa" id="SMAR006049-PA"/>
    </source>
</evidence>
<evidence type="ECO:0000256" key="3">
    <source>
        <dbReference type="RuleBase" id="RU365003"/>
    </source>
</evidence>
<proteinExistence type="inferred from homology"/>
<dbReference type="GO" id="GO:0005778">
    <property type="term" value="C:peroxisomal membrane"/>
    <property type="evidence" value="ECO:0007669"/>
    <property type="project" value="UniProtKB-SubCell"/>
</dbReference>
<keyword evidence="3" id="KW-0576">Peroxisome</keyword>
<keyword evidence="5" id="KW-1185">Reference proteome</keyword>
<dbReference type="EnsemblMetazoa" id="SMAR006049-RA">
    <property type="protein sequence ID" value="SMAR006049-PA"/>
    <property type="gene ID" value="SMAR006049"/>
</dbReference>
<keyword evidence="3" id="KW-0962">Peroxisome biogenesis</keyword>
<dbReference type="PhylomeDB" id="T1IXV4"/>
<comment type="similarity">
    <text evidence="1 3">Belongs to the peroxin-16 family.</text>
</comment>
<dbReference type="PANTHER" id="PTHR13299:SF0">
    <property type="entry name" value="PEROXISOMAL MEMBRANE PROTEIN PEX16"/>
    <property type="match status" value="1"/>
</dbReference>